<feature type="compositionally biased region" description="Low complexity" evidence="8">
    <location>
        <begin position="10"/>
        <end position="24"/>
    </location>
</feature>
<proteinExistence type="inferred from homology"/>
<organism evidence="10 11">
    <name type="scientific">Thalictrum thalictroides</name>
    <name type="common">Rue-anemone</name>
    <name type="synonym">Anemone thalictroides</name>
    <dbReference type="NCBI Taxonomy" id="46969"/>
    <lineage>
        <taxon>Eukaryota</taxon>
        <taxon>Viridiplantae</taxon>
        <taxon>Streptophyta</taxon>
        <taxon>Embryophyta</taxon>
        <taxon>Tracheophyta</taxon>
        <taxon>Spermatophyta</taxon>
        <taxon>Magnoliopsida</taxon>
        <taxon>Ranunculales</taxon>
        <taxon>Ranunculaceae</taxon>
        <taxon>Thalictroideae</taxon>
        <taxon>Thalictrum</taxon>
    </lineage>
</organism>
<reference evidence="10 11" key="1">
    <citation type="submission" date="2020-06" db="EMBL/GenBank/DDBJ databases">
        <title>Transcriptomic and genomic resources for Thalictrum thalictroides and T. hernandezii: Facilitating candidate gene discovery in an emerging model plant lineage.</title>
        <authorList>
            <person name="Arias T."/>
            <person name="Riano-Pachon D.M."/>
            <person name="Di Stilio V.S."/>
        </authorList>
    </citation>
    <scope>NUCLEOTIDE SEQUENCE [LARGE SCALE GENOMIC DNA]</scope>
    <source>
        <strain evidence="11">cv. WT478/WT964</strain>
        <tissue evidence="10">Leaves</tissue>
    </source>
</reference>
<dbReference type="InterPro" id="IPR028889">
    <property type="entry name" value="USP"/>
</dbReference>
<dbReference type="EMBL" id="JABWDY010027561">
    <property type="protein sequence ID" value="KAF5187791.1"/>
    <property type="molecule type" value="Genomic_DNA"/>
</dbReference>
<protein>
    <recommendedName>
        <fullName evidence="7">Ubiquitin carboxyl-terminal hydrolase</fullName>
        <ecNumber evidence="7">3.4.19.12</ecNumber>
    </recommendedName>
</protein>
<dbReference type="InterPro" id="IPR050164">
    <property type="entry name" value="Peptidase_C19"/>
</dbReference>
<evidence type="ECO:0000256" key="5">
    <source>
        <dbReference type="ARBA" id="ARBA00022801"/>
    </source>
</evidence>
<dbReference type="GO" id="GO:0016579">
    <property type="term" value="P:protein deubiquitination"/>
    <property type="evidence" value="ECO:0007669"/>
    <property type="project" value="InterPro"/>
</dbReference>
<dbReference type="SUPFAM" id="SSF54001">
    <property type="entry name" value="Cysteine proteinases"/>
    <property type="match status" value="1"/>
</dbReference>
<evidence type="ECO:0000256" key="8">
    <source>
        <dbReference type="SAM" id="MobiDB-lite"/>
    </source>
</evidence>
<dbReference type="Gene3D" id="3.90.70.10">
    <property type="entry name" value="Cysteine proteinases"/>
    <property type="match status" value="1"/>
</dbReference>
<comment type="similarity">
    <text evidence="2 7">Belongs to the peptidase C19 family.</text>
</comment>
<dbReference type="Proteomes" id="UP000554482">
    <property type="component" value="Unassembled WGS sequence"/>
</dbReference>
<dbReference type="OrthoDB" id="420187at2759"/>
<dbReference type="AlphaFoldDB" id="A0A7J6VSP6"/>
<dbReference type="Pfam" id="PF00443">
    <property type="entry name" value="UCH"/>
    <property type="match status" value="1"/>
</dbReference>
<dbReference type="PROSITE" id="PS50235">
    <property type="entry name" value="USP_3"/>
    <property type="match status" value="1"/>
</dbReference>
<keyword evidence="5 7" id="KW-0378">Hydrolase</keyword>
<feature type="region of interest" description="Disordered" evidence="8">
    <location>
        <begin position="1"/>
        <end position="35"/>
    </location>
</feature>
<dbReference type="FunFam" id="3.90.70.10:FF:000118">
    <property type="entry name" value="Ubiquitin carboxyl-terminal hydrolase 25"/>
    <property type="match status" value="1"/>
</dbReference>
<keyword evidence="11" id="KW-1185">Reference proteome</keyword>
<dbReference type="PANTHER" id="PTHR24006">
    <property type="entry name" value="UBIQUITIN CARBOXYL-TERMINAL HYDROLASE"/>
    <property type="match status" value="1"/>
</dbReference>
<feature type="region of interest" description="Disordered" evidence="8">
    <location>
        <begin position="347"/>
        <end position="383"/>
    </location>
</feature>
<evidence type="ECO:0000259" key="9">
    <source>
        <dbReference type="PROSITE" id="PS50235"/>
    </source>
</evidence>
<dbReference type="EC" id="3.4.19.12" evidence="7"/>
<dbReference type="InterPro" id="IPR038765">
    <property type="entry name" value="Papain-like_cys_pep_sf"/>
</dbReference>
<dbReference type="InterPro" id="IPR001394">
    <property type="entry name" value="Peptidase_C19_UCH"/>
</dbReference>
<dbReference type="PANTHER" id="PTHR24006:SF758">
    <property type="entry name" value="UBIQUITIN CARBOXYL-TERMINAL HYDROLASE 36"/>
    <property type="match status" value="1"/>
</dbReference>
<dbReference type="CDD" id="cd02661">
    <property type="entry name" value="Peptidase_C19E"/>
    <property type="match status" value="1"/>
</dbReference>
<evidence type="ECO:0000256" key="3">
    <source>
        <dbReference type="ARBA" id="ARBA00022670"/>
    </source>
</evidence>
<gene>
    <name evidence="10" type="ORF">FRX31_022622</name>
</gene>
<accession>A0A7J6VSP6</accession>
<evidence type="ECO:0000256" key="6">
    <source>
        <dbReference type="ARBA" id="ARBA00022807"/>
    </source>
</evidence>
<evidence type="ECO:0000256" key="1">
    <source>
        <dbReference type="ARBA" id="ARBA00000707"/>
    </source>
</evidence>
<evidence type="ECO:0000313" key="10">
    <source>
        <dbReference type="EMBL" id="KAF5187791.1"/>
    </source>
</evidence>
<evidence type="ECO:0000256" key="4">
    <source>
        <dbReference type="ARBA" id="ARBA00022786"/>
    </source>
</evidence>
<keyword evidence="6 7" id="KW-0788">Thiol protease</keyword>
<comment type="catalytic activity">
    <reaction evidence="1 7">
        <text>Thiol-dependent hydrolysis of ester, thioester, amide, peptide and isopeptide bonds formed by the C-terminal Gly of ubiquitin (a 76-residue protein attached to proteins as an intracellular targeting signal).</text>
        <dbReference type="EC" id="3.4.19.12"/>
    </reaction>
</comment>
<evidence type="ECO:0000256" key="2">
    <source>
        <dbReference type="ARBA" id="ARBA00009085"/>
    </source>
</evidence>
<dbReference type="GO" id="GO:0006508">
    <property type="term" value="P:proteolysis"/>
    <property type="evidence" value="ECO:0007669"/>
    <property type="project" value="UniProtKB-KW"/>
</dbReference>
<keyword evidence="3 7" id="KW-0645">Protease</keyword>
<comment type="caution">
    <text evidence="10">The sequence shown here is derived from an EMBL/GenBank/DDBJ whole genome shotgun (WGS) entry which is preliminary data.</text>
</comment>
<dbReference type="GO" id="GO:0005634">
    <property type="term" value="C:nucleus"/>
    <property type="evidence" value="ECO:0007669"/>
    <property type="project" value="TreeGrafter"/>
</dbReference>
<evidence type="ECO:0000256" key="7">
    <source>
        <dbReference type="RuleBase" id="RU366025"/>
    </source>
</evidence>
<dbReference type="InterPro" id="IPR018200">
    <property type="entry name" value="USP_CS"/>
</dbReference>
<keyword evidence="4 7" id="KW-0833">Ubl conjugation pathway</keyword>
<dbReference type="GO" id="GO:0005829">
    <property type="term" value="C:cytosol"/>
    <property type="evidence" value="ECO:0007669"/>
    <property type="project" value="TreeGrafter"/>
</dbReference>
<dbReference type="PROSITE" id="PS00972">
    <property type="entry name" value="USP_1"/>
    <property type="match status" value="1"/>
</dbReference>
<comment type="function">
    <text evidence="7">Recognizes and hydrolyzes the peptide bond at the C-terminal Gly of ubiquitin. Involved in the processing of poly-ubiquitin precursors as well as that of ubiquitinated proteins.</text>
</comment>
<evidence type="ECO:0000313" key="11">
    <source>
        <dbReference type="Proteomes" id="UP000554482"/>
    </source>
</evidence>
<sequence>MIWQPKRNFQQSQQSHQQQSSSVQRKTRRKASLPPLGLKNLGNTCYLNSVLQCLTYTPPLANYCLSNQPHSSICKSPPPLNCPFCILEKRIFRSLTLDTPATVDSPLRIHNSLSIFSDQFQLYRQEDAHEFLRYVIDACHNSCLKLNKLVGDTSGETVVKDIFGGELRSQVKCLSCGGESNKNDEFMDISLDLFQISSVNDAMQRFFQPEVLNGTNKYKCDNCDKLVVAKKQMSILKAPNVLVIQLKRFEGILGGKIDRDIAFEECLVLSNYMSKESQDPHPEYSLFGTIVHAGHSPESGHYYAYIKDTMGRWYCCNDSFVSLTTLQEVLTQRVYILFFTRTNQRPRPNKSSPLTIGVKPRNGHNAEPPKEAASLKSVSTRTHTPEKVIPTISKNGEHSSSSRVKFDFKALKSKELHGNGNGNISSNGNGGNYMDSKKVKDVEKILKERPLVTNSNGANINGSCNALQPETKPISQLPHGNGKTLGINVQPMKTEKSIDGGLEIMLAKDRRPDSSIASQNEDSSTISGCKRKILDNESSYSSSPDGNQATVEHMKEKLVKDASSHLRSCGWYNEVYGFMHAKKRLCAQTGGYTTNDIEPKKSLIEEAREMFKPKVPASLKAHLIDCLKSFYHSKPLLDA</sequence>
<feature type="domain" description="USP" evidence="9">
    <location>
        <begin position="36"/>
        <end position="342"/>
    </location>
</feature>
<dbReference type="PROSITE" id="PS00973">
    <property type="entry name" value="USP_2"/>
    <property type="match status" value="1"/>
</dbReference>
<dbReference type="GO" id="GO:0004843">
    <property type="term" value="F:cysteine-type deubiquitinase activity"/>
    <property type="evidence" value="ECO:0007669"/>
    <property type="project" value="UniProtKB-UniRule"/>
</dbReference>
<name>A0A7J6VSP6_THATH</name>